<organism evidence="1 2">
    <name type="scientific">Schinkia azotoformans MEV2011</name>
    <dbReference type="NCBI Taxonomy" id="1348973"/>
    <lineage>
        <taxon>Bacteria</taxon>
        <taxon>Bacillati</taxon>
        <taxon>Bacillota</taxon>
        <taxon>Bacilli</taxon>
        <taxon>Bacillales</taxon>
        <taxon>Bacillaceae</taxon>
        <taxon>Calidifontibacillus/Schinkia group</taxon>
        <taxon>Schinkia</taxon>
    </lineage>
</organism>
<accession>A0A072P0J1</accession>
<dbReference type="AlphaFoldDB" id="A0A072P0J1"/>
<sequence>MGNTGLNFAAYIKKSNCEISDSFLTAPFITFEKKAVYFHSHCTSNSALPSYQANSVKKKK</sequence>
<protein>
    <submittedName>
        <fullName evidence="1">Uncharacterized protein</fullName>
    </submittedName>
</protein>
<proteinExistence type="predicted"/>
<reference evidence="1 2" key="1">
    <citation type="submission" date="2014-04" db="EMBL/GenBank/DDBJ databases">
        <title>Draft genome sequence of Bacillus azotoformans MEV2011, a (co-) denitrifying strain unable to grow in the presence of oxygen.</title>
        <authorList>
            <person name="Nielsen M."/>
            <person name="Schreiber L."/>
            <person name="Finster K."/>
            <person name="Schramm A."/>
        </authorList>
    </citation>
    <scope>NUCLEOTIDE SEQUENCE [LARGE SCALE GENOMIC DNA]</scope>
    <source>
        <strain evidence="1 2">MEV2011</strain>
    </source>
</reference>
<evidence type="ECO:0000313" key="1">
    <source>
        <dbReference type="EMBL" id="KEF39020.1"/>
    </source>
</evidence>
<comment type="caution">
    <text evidence="1">The sequence shown here is derived from an EMBL/GenBank/DDBJ whole genome shotgun (WGS) entry which is preliminary data.</text>
</comment>
<evidence type="ECO:0000313" key="2">
    <source>
        <dbReference type="Proteomes" id="UP000027936"/>
    </source>
</evidence>
<gene>
    <name evidence="1" type="ORF">M670_01406</name>
</gene>
<name>A0A072P0J1_SCHAZ</name>
<dbReference type="Proteomes" id="UP000027936">
    <property type="component" value="Unassembled WGS sequence"/>
</dbReference>
<dbReference type="EMBL" id="JJRY01000004">
    <property type="protein sequence ID" value="KEF39020.1"/>
    <property type="molecule type" value="Genomic_DNA"/>
</dbReference>